<name>A0A1S1WWM2_9NEIS</name>
<organism evidence="2 4">
    <name type="scientific">Chromobacterium sphagni</name>
    <dbReference type="NCBI Taxonomy" id="1903179"/>
    <lineage>
        <taxon>Bacteria</taxon>
        <taxon>Pseudomonadati</taxon>
        <taxon>Pseudomonadota</taxon>
        <taxon>Betaproteobacteria</taxon>
        <taxon>Neisseriales</taxon>
        <taxon>Chromobacteriaceae</taxon>
        <taxon>Chromobacterium</taxon>
    </lineage>
</organism>
<dbReference type="AlphaFoldDB" id="A0A1S1WWM2"/>
<accession>A0A1S1WWM2</accession>
<dbReference type="EMBL" id="MKCT01000031">
    <property type="protein sequence ID" value="OHX19608.1"/>
    <property type="molecule type" value="Genomic_DNA"/>
</dbReference>
<dbReference type="Proteomes" id="UP000180280">
    <property type="component" value="Unassembled WGS sequence"/>
</dbReference>
<keyword evidence="1" id="KW-1133">Transmembrane helix</keyword>
<keyword evidence="1" id="KW-0472">Membrane</keyword>
<proteinExistence type="predicted"/>
<evidence type="ECO:0000313" key="4">
    <source>
        <dbReference type="Proteomes" id="UP000180088"/>
    </source>
</evidence>
<feature type="transmembrane region" description="Helical" evidence="1">
    <location>
        <begin position="72"/>
        <end position="89"/>
    </location>
</feature>
<dbReference type="EMBL" id="MKCS01000002">
    <property type="protein sequence ID" value="OHX11651.1"/>
    <property type="molecule type" value="Genomic_DNA"/>
</dbReference>
<sequence>MGHGVNAARREGRRGWLAWLCRHPWLAFVLLGLSFLVFGAATVNLALLLQLNLRLWLDVGWQAAMDGALRQLLELLISGYAAMAAYIVFKCCERVLVERLTRRDD</sequence>
<keyword evidence="5" id="KW-1185">Reference proteome</keyword>
<feature type="transmembrane region" description="Helical" evidence="1">
    <location>
        <begin position="25"/>
        <end position="51"/>
    </location>
</feature>
<gene>
    <name evidence="3" type="ORF">BI344_17645</name>
    <name evidence="2" type="ORF">BI347_18585</name>
</gene>
<keyword evidence="1" id="KW-0812">Transmembrane</keyword>
<dbReference type="STRING" id="1903179.BI347_18585"/>
<evidence type="ECO:0000313" key="2">
    <source>
        <dbReference type="EMBL" id="OHX11651.1"/>
    </source>
</evidence>
<evidence type="ECO:0000256" key="1">
    <source>
        <dbReference type="SAM" id="Phobius"/>
    </source>
</evidence>
<evidence type="ECO:0000313" key="3">
    <source>
        <dbReference type="EMBL" id="OHX19608.1"/>
    </source>
</evidence>
<protein>
    <submittedName>
        <fullName evidence="2">Uncharacterized protein</fullName>
    </submittedName>
</protein>
<comment type="caution">
    <text evidence="2">The sequence shown here is derived from an EMBL/GenBank/DDBJ whole genome shotgun (WGS) entry which is preliminary data.</text>
</comment>
<reference evidence="4 5" key="1">
    <citation type="submission" date="2016-09" db="EMBL/GenBank/DDBJ databases">
        <title>Chromobacterium muskegensis sp. nov., an insecticidal bacterium isolated from Sphagnum bogs.</title>
        <authorList>
            <person name="Sparks M.E."/>
            <person name="Blackburn M.B."/>
            <person name="Gundersen-Rindal D.E."/>
            <person name="Mitchell A."/>
            <person name="Farrar R."/>
            <person name="Kuhar D."/>
        </authorList>
    </citation>
    <scope>NUCLEOTIDE SEQUENCE [LARGE SCALE GENOMIC DNA]</scope>
    <source>
        <strain evidence="3 5">14B-1</strain>
        <strain evidence="2 4">37-2</strain>
    </source>
</reference>
<dbReference type="Proteomes" id="UP000180088">
    <property type="component" value="Unassembled WGS sequence"/>
</dbReference>
<evidence type="ECO:0000313" key="5">
    <source>
        <dbReference type="Proteomes" id="UP000180280"/>
    </source>
</evidence>